<evidence type="ECO:0000256" key="8">
    <source>
        <dbReference type="ARBA" id="ARBA00023163"/>
    </source>
</evidence>
<dbReference type="GO" id="GO:0006355">
    <property type="term" value="P:regulation of DNA-templated transcription"/>
    <property type="evidence" value="ECO:0007669"/>
    <property type="project" value="InterPro"/>
</dbReference>
<evidence type="ECO:0000256" key="2">
    <source>
        <dbReference type="ARBA" id="ARBA00004496"/>
    </source>
</evidence>
<feature type="compositionally biased region" description="Polar residues" evidence="10">
    <location>
        <begin position="73"/>
        <end position="106"/>
    </location>
</feature>
<keyword evidence="5" id="KW-0597">Phosphoprotein</keyword>
<evidence type="ECO:0000256" key="7">
    <source>
        <dbReference type="ARBA" id="ARBA00023015"/>
    </source>
</evidence>
<dbReference type="Proteomes" id="UP001286313">
    <property type="component" value="Unassembled WGS sequence"/>
</dbReference>
<comment type="caution">
    <text evidence="12">The sequence shown here is derived from an EMBL/GenBank/DDBJ whole genome shotgun (WGS) entry which is preliminary data.</text>
</comment>
<dbReference type="PANTHER" id="PTHR31169">
    <property type="entry name" value="OS05G0300700 PROTEIN"/>
    <property type="match status" value="1"/>
</dbReference>
<feature type="region of interest" description="Disordered" evidence="10">
    <location>
        <begin position="181"/>
        <end position="200"/>
    </location>
</feature>
<dbReference type="InterPro" id="IPR018866">
    <property type="entry name" value="Znf-4CXXC_R1"/>
</dbReference>
<keyword evidence="9" id="KW-0539">Nucleus</keyword>
<evidence type="ECO:0000256" key="1">
    <source>
        <dbReference type="ARBA" id="ARBA00004123"/>
    </source>
</evidence>
<sequence>MMLQPKHLSEYELIRQQNIEKRGQMMDALMKDFKELKASVELVKPSPSPVRPNKVKKVKSPGYESWGPKRITRSNNRYSPYQISPPRTRSRKNSTGSSTCSQSDWNELNRDDDGTPYWLPVDEEDGEEPRPFFVRFSFMRGEATDEEEEGDIKCYVEDMDVKKMRRVSRYYEGDYYSRSYSPHSPVKRSEVEGEGKVRKGGNTVLDPNVKILMPEDITPTDLKNVADRSGNKVYNAYCGTTCHQCRQKTVDTKTVCRSGECVGVRGMFCGPCLKNRYGEDVKEALLNPRWMCPPCRGLCNCSICRKRNGKSATGILINIANARGFDNVKDYLESLLDK</sequence>
<keyword evidence="7" id="KW-0805">Transcription regulation</keyword>
<feature type="compositionally biased region" description="Basic and acidic residues" evidence="10">
    <location>
        <begin position="187"/>
        <end position="197"/>
    </location>
</feature>
<evidence type="ECO:0000256" key="6">
    <source>
        <dbReference type="ARBA" id="ARBA00022843"/>
    </source>
</evidence>
<keyword evidence="4" id="KW-1017">Isopeptide bond</keyword>
<keyword evidence="13" id="KW-1185">Reference proteome</keyword>
<evidence type="ECO:0000259" key="11">
    <source>
        <dbReference type="Pfam" id="PF10497"/>
    </source>
</evidence>
<evidence type="ECO:0000256" key="5">
    <source>
        <dbReference type="ARBA" id="ARBA00022553"/>
    </source>
</evidence>
<comment type="subcellular location">
    <subcellularLocation>
        <location evidence="2">Cytoplasm</location>
    </subcellularLocation>
    <subcellularLocation>
        <location evidence="1">Nucleus</location>
    </subcellularLocation>
</comment>
<dbReference type="InterPro" id="IPR040221">
    <property type="entry name" value="CDCA7/CDA7L"/>
</dbReference>
<dbReference type="Pfam" id="PF10497">
    <property type="entry name" value="zf-4CXXC_R1"/>
    <property type="match status" value="1"/>
</dbReference>
<evidence type="ECO:0000256" key="3">
    <source>
        <dbReference type="ARBA" id="ARBA00022490"/>
    </source>
</evidence>
<proteinExistence type="predicted"/>
<feature type="domain" description="Zinc-finger" evidence="11">
    <location>
        <begin position="236"/>
        <end position="332"/>
    </location>
</feature>
<evidence type="ECO:0000313" key="13">
    <source>
        <dbReference type="Proteomes" id="UP001286313"/>
    </source>
</evidence>
<name>A0AAE1G2Q7_PETCI</name>
<evidence type="ECO:0000313" key="12">
    <source>
        <dbReference type="EMBL" id="KAK3885299.1"/>
    </source>
</evidence>
<keyword evidence="6" id="KW-0832">Ubl conjugation</keyword>
<dbReference type="GO" id="GO:0005634">
    <property type="term" value="C:nucleus"/>
    <property type="evidence" value="ECO:0007669"/>
    <property type="project" value="UniProtKB-SubCell"/>
</dbReference>
<keyword evidence="8" id="KW-0804">Transcription</keyword>
<dbReference type="GO" id="GO:0005737">
    <property type="term" value="C:cytoplasm"/>
    <property type="evidence" value="ECO:0007669"/>
    <property type="project" value="UniProtKB-SubCell"/>
</dbReference>
<protein>
    <recommendedName>
        <fullName evidence="11">Zinc-finger domain-containing protein</fullName>
    </recommendedName>
</protein>
<evidence type="ECO:0000256" key="9">
    <source>
        <dbReference type="ARBA" id="ARBA00023242"/>
    </source>
</evidence>
<evidence type="ECO:0000256" key="10">
    <source>
        <dbReference type="SAM" id="MobiDB-lite"/>
    </source>
</evidence>
<reference evidence="12" key="1">
    <citation type="submission" date="2023-10" db="EMBL/GenBank/DDBJ databases">
        <title>Genome assemblies of two species of porcelain crab, Petrolisthes cinctipes and Petrolisthes manimaculis (Anomura: Porcellanidae).</title>
        <authorList>
            <person name="Angst P."/>
        </authorList>
    </citation>
    <scope>NUCLEOTIDE SEQUENCE</scope>
    <source>
        <strain evidence="12">PB745_01</strain>
        <tissue evidence="12">Gill</tissue>
    </source>
</reference>
<feature type="region of interest" description="Disordered" evidence="10">
    <location>
        <begin position="40"/>
        <end position="126"/>
    </location>
</feature>
<gene>
    <name evidence="12" type="ORF">Pcinc_010464</name>
</gene>
<accession>A0AAE1G2Q7</accession>
<dbReference type="EMBL" id="JAWQEG010000812">
    <property type="protein sequence ID" value="KAK3885299.1"/>
    <property type="molecule type" value="Genomic_DNA"/>
</dbReference>
<dbReference type="PANTHER" id="PTHR31169:SF8">
    <property type="entry name" value="ZINC-FINGER DOMAIN OF MONOAMINE-OXIDASE A REPRESSOR R1 PROTEIN"/>
    <property type="match status" value="1"/>
</dbReference>
<evidence type="ECO:0000256" key="4">
    <source>
        <dbReference type="ARBA" id="ARBA00022499"/>
    </source>
</evidence>
<dbReference type="AlphaFoldDB" id="A0AAE1G2Q7"/>
<organism evidence="12 13">
    <name type="scientific">Petrolisthes cinctipes</name>
    <name type="common">Flat porcelain crab</name>
    <dbReference type="NCBI Taxonomy" id="88211"/>
    <lineage>
        <taxon>Eukaryota</taxon>
        <taxon>Metazoa</taxon>
        <taxon>Ecdysozoa</taxon>
        <taxon>Arthropoda</taxon>
        <taxon>Crustacea</taxon>
        <taxon>Multicrustacea</taxon>
        <taxon>Malacostraca</taxon>
        <taxon>Eumalacostraca</taxon>
        <taxon>Eucarida</taxon>
        <taxon>Decapoda</taxon>
        <taxon>Pleocyemata</taxon>
        <taxon>Anomura</taxon>
        <taxon>Galatheoidea</taxon>
        <taxon>Porcellanidae</taxon>
        <taxon>Petrolisthes</taxon>
    </lineage>
</organism>
<keyword evidence="3" id="KW-0963">Cytoplasm</keyword>